<keyword evidence="2" id="KW-0378">Hydrolase</keyword>
<dbReference type="InterPro" id="IPR036691">
    <property type="entry name" value="Endo/exonu/phosph_ase_sf"/>
</dbReference>
<evidence type="ECO:0000313" key="2">
    <source>
        <dbReference type="EMBL" id="KAH0957192.1"/>
    </source>
</evidence>
<keyword evidence="2" id="KW-0255">Endonuclease</keyword>
<dbReference type="Proteomes" id="UP000824596">
    <property type="component" value="Unassembled WGS sequence"/>
</dbReference>
<feature type="domain" description="Endonuclease/exonuclease/phosphatase" evidence="1">
    <location>
        <begin position="42"/>
        <end position="132"/>
    </location>
</feature>
<dbReference type="GO" id="GO:0004519">
    <property type="term" value="F:endonuclease activity"/>
    <property type="evidence" value="ECO:0007669"/>
    <property type="project" value="UniProtKB-KW"/>
</dbReference>
<evidence type="ECO:0000313" key="3">
    <source>
        <dbReference type="Proteomes" id="UP000824596"/>
    </source>
</evidence>
<dbReference type="AlphaFoldDB" id="A0A9P8MQ61"/>
<proteinExistence type="predicted"/>
<gene>
    <name evidence="2" type="ORF">HRG_11741</name>
</gene>
<dbReference type="RefSeq" id="XP_044714706.1">
    <property type="nucleotide sequence ID" value="XM_044870211.1"/>
</dbReference>
<dbReference type="InterPro" id="IPR005135">
    <property type="entry name" value="Endo/exonuclease/phosphatase"/>
</dbReference>
<comment type="caution">
    <text evidence="2">The sequence shown here is derived from an EMBL/GenBank/DDBJ whole genome shotgun (WGS) entry which is preliminary data.</text>
</comment>
<keyword evidence="3" id="KW-1185">Reference proteome</keyword>
<dbReference type="EMBL" id="JAIZPD010000022">
    <property type="protein sequence ID" value="KAH0957192.1"/>
    <property type="molecule type" value="Genomic_DNA"/>
</dbReference>
<reference evidence="2" key="1">
    <citation type="submission" date="2021-09" db="EMBL/GenBank/DDBJ databases">
        <title>A high-quality genome of the endoparasitic fungus Hirsutella rhossiliensis with a comparison of Hirsutella genomes reveals transposable elements contributing to genome size variation.</title>
        <authorList>
            <person name="Lin R."/>
            <person name="Jiao Y."/>
            <person name="Sun X."/>
            <person name="Ling J."/>
            <person name="Xie B."/>
            <person name="Cheng X."/>
        </authorList>
    </citation>
    <scope>NUCLEOTIDE SEQUENCE</scope>
    <source>
        <strain evidence="2">HR02</strain>
    </source>
</reference>
<dbReference type="GeneID" id="68360869"/>
<protein>
    <submittedName>
        <fullName evidence="2">Endonuclease-reverse transcriptase domain-containing protein</fullName>
    </submittedName>
</protein>
<dbReference type="SUPFAM" id="SSF56219">
    <property type="entry name" value="DNase I-like"/>
    <property type="match status" value="1"/>
</dbReference>
<sequence length="358" mass="38909">MNDEDLKGYRALAISEPGFDSGNPSATRLISNVAGFRGGTGRRADFVVAGDFNRHDLLWGGDEVTARRQGEAQSIIDLINDCGLCSLLPRGTKTWQGRDSESTIDLVLALAELADEMVICNIYPMEHGSDHIVFDDGEPCVDGASLLQAEVVALLGSPAEFTNSSAWAYLNTYLLYWHVFRQESGVGVTDDPLGESVVVEEAGPRISHVEAYQHRGERLRGLCLYDYVSLVRLERNNNGGNLFLSGGQRVGDTADAEQNAVYRFSIICRQLDLIRQNDGGDVGQLCQFIGSEGRTGKSRIIEALAELFRIAAVRINSITIHSTCGFSKDQGAAANTARDLDEVRLPSKRIGSSMASFG</sequence>
<keyword evidence="2" id="KW-0540">Nuclease</keyword>
<dbReference type="Pfam" id="PF14529">
    <property type="entry name" value="Exo_endo_phos_2"/>
    <property type="match status" value="1"/>
</dbReference>
<dbReference type="Gene3D" id="3.60.10.10">
    <property type="entry name" value="Endonuclease/exonuclease/phosphatase"/>
    <property type="match status" value="1"/>
</dbReference>
<accession>A0A9P8MQ61</accession>
<name>A0A9P8MQ61_9HYPO</name>
<organism evidence="2 3">
    <name type="scientific">Hirsutella rhossiliensis</name>
    <dbReference type="NCBI Taxonomy" id="111463"/>
    <lineage>
        <taxon>Eukaryota</taxon>
        <taxon>Fungi</taxon>
        <taxon>Dikarya</taxon>
        <taxon>Ascomycota</taxon>
        <taxon>Pezizomycotina</taxon>
        <taxon>Sordariomycetes</taxon>
        <taxon>Hypocreomycetidae</taxon>
        <taxon>Hypocreales</taxon>
        <taxon>Ophiocordycipitaceae</taxon>
        <taxon>Hirsutella</taxon>
    </lineage>
</organism>
<evidence type="ECO:0000259" key="1">
    <source>
        <dbReference type="Pfam" id="PF14529"/>
    </source>
</evidence>